<dbReference type="RefSeq" id="WP_158560133.1">
    <property type="nucleotide sequence ID" value="NZ_DAWDYP010000020.1"/>
</dbReference>
<evidence type="ECO:0000313" key="2">
    <source>
        <dbReference type="Proteomes" id="UP000777173"/>
    </source>
</evidence>
<name>A0AB35CC22_9BACT</name>
<dbReference type="AlphaFoldDB" id="A0AB35CC22"/>
<reference evidence="1" key="1">
    <citation type="submission" date="2021-06" db="EMBL/GenBank/DDBJ databases">
        <title>Collection of gut derived symbiotic bacterial strains cultured from healthy donors.</title>
        <authorList>
            <person name="Lin H."/>
            <person name="Littmann E."/>
            <person name="Pamer E.G."/>
        </authorList>
    </citation>
    <scope>NUCLEOTIDE SEQUENCE</scope>
    <source>
        <strain evidence="1">MSK.5.10</strain>
    </source>
</reference>
<comment type="caution">
    <text evidence="1">The sequence shown here is derived from an EMBL/GenBank/DDBJ whole genome shotgun (WGS) entry which is preliminary data.</text>
</comment>
<dbReference type="Proteomes" id="UP000777173">
    <property type="component" value="Unassembled WGS sequence"/>
</dbReference>
<organism evidence="1 2">
    <name type="scientific">Phocaeicola dorei</name>
    <dbReference type="NCBI Taxonomy" id="357276"/>
    <lineage>
        <taxon>Bacteria</taxon>
        <taxon>Pseudomonadati</taxon>
        <taxon>Bacteroidota</taxon>
        <taxon>Bacteroidia</taxon>
        <taxon>Bacteroidales</taxon>
        <taxon>Bacteroidaceae</taxon>
        <taxon>Phocaeicola</taxon>
    </lineage>
</organism>
<proteinExistence type="predicted"/>
<gene>
    <name evidence="1" type="ORF">KSU80_15125</name>
</gene>
<accession>A0AB35CC22</accession>
<sequence length="56" mass="6595">MLAAKKYVAVCLGLHRMGHDKVTSMKQSTDKRYINARTHPQQSVYLRETVNYQIWK</sequence>
<protein>
    <submittedName>
        <fullName evidence="1">Uncharacterized protein</fullName>
    </submittedName>
</protein>
<dbReference type="EMBL" id="JAHOAX010000015">
    <property type="protein sequence ID" value="MBV3124496.1"/>
    <property type="molecule type" value="Genomic_DNA"/>
</dbReference>
<evidence type="ECO:0000313" key="1">
    <source>
        <dbReference type="EMBL" id="MBV3124496.1"/>
    </source>
</evidence>